<dbReference type="OrthoDB" id="9784784at2"/>
<protein>
    <submittedName>
        <fullName evidence="2">ABC-2 family transporter</fullName>
    </submittedName>
</protein>
<reference evidence="2 3" key="1">
    <citation type="submission" date="2018-05" db="EMBL/GenBank/DDBJ databases">
        <title>Genomic Encyclopedia of Type Strains, Phase IV (KMG-IV): sequencing the most valuable type-strain genomes for metagenomic binning, comparative biology and taxonomic classification.</title>
        <authorList>
            <person name="Goeker M."/>
        </authorList>
    </citation>
    <scope>NUCLEOTIDE SEQUENCE [LARGE SCALE GENOMIC DNA]</scope>
    <source>
        <strain evidence="2 3">DSM 28556</strain>
    </source>
</reference>
<evidence type="ECO:0000313" key="3">
    <source>
        <dbReference type="Proteomes" id="UP000247978"/>
    </source>
</evidence>
<feature type="transmembrane region" description="Helical" evidence="1">
    <location>
        <begin position="20"/>
        <end position="40"/>
    </location>
</feature>
<keyword evidence="1" id="KW-0472">Membrane</keyword>
<name>A0A2V3W9C2_9BACI</name>
<keyword evidence="3" id="KW-1185">Reference proteome</keyword>
<feature type="transmembrane region" description="Helical" evidence="1">
    <location>
        <begin position="103"/>
        <end position="132"/>
    </location>
</feature>
<dbReference type="Proteomes" id="UP000247978">
    <property type="component" value="Unassembled WGS sequence"/>
</dbReference>
<organism evidence="2 3">
    <name type="scientific">Pseudogracilibacillus auburnensis</name>
    <dbReference type="NCBI Taxonomy" id="1494959"/>
    <lineage>
        <taxon>Bacteria</taxon>
        <taxon>Bacillati</taxon>
        <taxon>Bacillota</taxon>
        <taxon>Bacilli</taxon>
        <taxon>Bacillales</taxon>
        <taxon>Bacillaceae</taxon>
        <taxon>Pseudogracilibacillus</taxon>
    </lineage>
</organism>
<comment type="caution">
    <text evidence="2">The sequence shown here is derived from an EMBL/GenBank/DDBJ whole genome shotgun (WGS) entry which is preliminary data.</text>
</comment>
<proteinExistence type="predicted"/>
<evidence type="ECO:0000313" key="2">
    <source>
        <dbReference type="EMBL" id="PXW90650.1"/>
    </source>
</evidence>
<accession>A0A2V3W9C2</accession>
<sequence>MLKLIKLEIKRNRLKGYITAGLVITVTLIGLVYLFAAIPYLDASDKDVQIFMTYNGISTLSLVVATACFSILSSVMYNRFIIEEYTSKKVFLLFSYPVERNRVLWVKIITVFLFIVISMIFSGMIVFSIFFITESFFPLCQDVLTLSTIFGIVASLVAYSITSAALAVISLWFGYWKKSASVTIVSSVIVSSIFGSFSSEILLSGGITHNLMILVVIAAGSTLVALALITRLSQKINTMEV</sequence>
<gene>
    <name evidence="2" type="ORF">DFR56_101564</name>
</gene>
<feature type="transmembrane region" description="Helical" evidence="1">
    <location>
        <begin position="60"/>
        <end position="82"/>
    </location>
</feature>
<dbReference type="RefSeq" id="WP_110393892.1">
    <property type="nucleotide sequence ID" value="NZ_JBHUHB010000001.1"/>
</dbReference>
<keyword evidence="1" id="KW-0812">Transmembrane</keyword>
<feature type="transmembrane region" description="Helical" evidence="1">
    <location>
        <begin position="211"/>
        <end position="229"/>
    </location>
</feature>
<dbReference type="EMBL" id="QJJQ01000001">
    <property type="protein sequence ID" value="PXW90650.1"/>
    <property type="molecule type" value="Genomic_DNA"/>
</dbReference>
<dbReference type="AlphaFoldDB" id="A0A2V3W9C2"/>
<keyword evidence="1" id="KW-1133">Transmembrane helix</keyword>
<feature type="transmembrane region" description="Helical" evidence="1">
    <location>
        <begin position="180"/>
        <end position="199"/>
    </location>
</feature>
<feature type="transmembrane region" description="Helical" evidence="1">
    <location>
        <begin position="144"/>
        <end position="173"/>
    </location>
</feature>
<evidence type="ECO:0000256" key="1">
    <source>
        <dbReference type="SAM" id="Phobius"/>
    </source>
</evidence>